<evidence type="ECO:0000256" key="4">
    <source>
        <dbReference type="ARBA" id="ARBA00022692"/>
    </source>
</evidence>
<keyword evidence="10" id="KW-1185">Reference proteome</keyword>
<dbReference type="EMBL" id="BMFY01000006">
    <property type="protein sequence ID" value="GGA14301.1"/>
    <property type="molecule type" value="Genomic_DNA"/>
</dbReference>
<dbReference type="InterPro" id="IPR000515">
    <property type="entry name" value="MetI-like"/>
</dbReference>
<comment type="caution">
    <text evidence="9">The sequence shown here is derived from an EMBL/GenBank/DDBJ whole genome shotgun (WGS) entry which is preliminary data.</text>
</comment>
<dbReference type="RefSeq" id="WP_188550458.1">
    <property type="nucleotide sequence ID" value="NZ_BMFY01000006.1"/>
</dbReference>
<comment type="similarity">
    <text evidence="7">Belongs to the binding-protein-dependent transport system permease family.</text>
</comment>
<dbReference type="SUPFAM" id="SSF161098">
    <property type="entry name" value="MetI-like"/>
    <property type="match status" value="1"/>
</dbReference>
<evidence type="ECO:0000256" key="1">
    <source>
        <dbReference type="ARBA" id="ARBA00004651"/>
    </source>
</evidence>
<evidence type="ECO:0000256" key="7">
    <source>
        <dbReference type="RuleBase" id="RU363032"/>
    </source>
</evidence>
<evidence type="ECO:0000256" key="3">
    <source>
        <dbReference type="ARBA" id="ARBA00022475"/>
    </source>
</evidence>
<dbReference type="GO" id="GO:0005886">
    <property type="term" value="C:plasma membrane"/>
    <property type="evidence" value="ECO:0007669"/>
    <property type="project" value="UniProtKB-SubCell"/>
</dbReference>
<accession>A0A8J2TY50</accession>
<proteinExistence type="inferred from homology"/>
<dbReference type="Gene3D" id="1.10.3720.10">
    <property type="entry name" value="MetI-like"/>
    <property type="match status" value="1"/>
</dbReference>
<dbReference type="GO" id="GO:0055085">
    <property type="term" value="P:transmembrane transport"/>
    <property type="evidence" value="ECO:0007669"/>
    <property type="project" value="InterPro"/>
</dbReference>
<feature type="transmembrane region" description="Helical" evidence="7">
    <location>
        <begin position="123"/>
        <end position="142"/>
    </location>
</feature>
<organism evidence="9 10">
    <name type="scientific">Sediminivirga luteola</name>
    <dbReference type="NCBI Taxonomy" id="1774748"/>
    <lineage>
        <taxon>Bacteria</taxon>
        <taxon>Bacillati</taxon>
        <taxon>Actinomycetota</taxon>
        <taxon>Actinomycetes</taxon>
        <taxon>Micrococcales</taxon>
        <taxon>Brevibacteriaceae</taxon>
        <taxon>Sediminivirga</taxon>
    </lineage>
</organism>
<keyword evidence="2 7" id="KW-0813">Transport</keyword>
<dbReference type="PANTHER" id="PTHR43386:SF25">
    <property type="entry name" value="PEPTIDE ABC TRANSPORTER PERMEASE PROTEIN"/>
    <property type="match status" value="1"/>
</dbReference>
<dbReference type="CDD" id="cd06261">
    <property type="entry name" value="TM_PBP2"/>
    <property type="match status" value="1"/>
</dbReference>
<dbReference type="PROSITE" id="PS50928">
    <property type="entry name" value="ABC_TM1"/>
    <property type="match status" value="1"/>
</dbReference>
<feature type="transmembrane region" description="Helical" evidence="7">
    <location>
        <begin position="148"/>
        <end position="168"/>
    </location>
</feature>
<dbReference type="Proteomes" id="UP000616114">
    <property type="component" value="Unassembled WGS sequence"/>
</dbReference>
<evidence type="ECO:0000259" key="8">
    <source>
        <dbReference type="PROSITE" id="PS50928"/>
    </source>
</evidence>
<sequence>MRRLDLAVLRRRPGASRDPLMVAAGIVLGLLCLLALVAALVPFAGSPTEISGPRLSPPSWEYPLGTDSLGRSLLPRLLEGIGVTLVVSATAVLITAVLSTAIGIVAGYAGGWLRETVMRVVDVLYAFPAIILAILVAAVLGAGRVATVSAIVLVTVPLMVRMIAAQAATVAHRDFVTSARISGVRLPVILYRHILSGVGGTLAVQGTYALSVGILVEGGLSFLGQGVQLPQSSLGLLVQEGAVYMVAAPWLLFAPAAVLVASILSITVIGDTLRDRLEPREVRSLA</sequence>
<dbReference type="PANTHER" id="PTHR43386">
    <property type="entry name" value="OLIGOPEPTIDE TRANSPORT SYSTEM PERMEASE PROTEIN APPC"/>
    <property type="match status" value="1"/>
</dbReference>
<dbReference type="Pfam" id="PF00528">
    <property type="entry name" value="BPD_transp_1"/>
    <property type="match status" value="1"/>
</dbReference>
<evidence type="ECO:0000256" key="6">
    <source>
        <dbReference type="ARBA" id="ARBA00023136"/>
    </source>
</evidence>
<name>A0A8J2TY50_9MICO</name>
<feature type="transmembrane region" description="Helical" evidence="7">
    <location>
        <begin position="81"/>
        <end position="111"/>
    </location>
</feature>
<feature type="domain" description="ABC transmembrane type-1" evidence="8">
    <location>
        <begin position="81"/>
        <end position="270"/>
    </location>
</feature>
<evidence type="ECO:0000313" key="10">
    <source>
        <dbReference type="Proteomes" id="UP000616114"/>
    </source>
</evidence>
<feature type="transmembrane region" description="Helical" evidence="7">
    <location>
        <begin position="20"/>
        <end position="44"/>
    </location>
</feature>
<protein>
    <submittedName>
        <fullName evidence="9">Peptide ABC transporter permease</fullName>
    </submittedName>
</protein>
<keyword evidence="4 7" id="KW-0812">Transmembrane</keyword>
<comment type="subcellular location">
    <subcellularLocation>
        <location evidence="1 7">Cell membrane</location>
        <topology evidence="1 7">Multi-pass membrane protein</topology>
    </subcellularLocation>
</comment>
<keyword evidence="5 7" id="KW-1133">Transmembrane helix</keyword>
<keyword evidence="6 7" id="KW-0472">Membrane</keyword>
<keyword evidence="3" id="KW-1003">Cell membrane</keyword>
<evidence type="ECO:0000313" key="9">
    <source>
        <dbReference type="EMBL" id="GGA14301.1"/>
    </source>
</evidence>
<gene>
    <name evidence="9" type="ORF">GCM10011333_16530</name>
</gene>
<feature type="transmembrane region" description="Helical" evidence="7">
    <location>
        <begin position="189"/>
        <end position="216"/>
    </location>
</feature>
<evidence type="ECO:0000256" key="2">
    <source>
        <dbReference type="ARBA" id="ARBA00022448"/>
    </source>
</evidence>
<dbReference type="AlphaFoldDB" id="A0A8J2TY50"/>
<feature type="transmembrane region" description="Helical" evidence="7">
    <location>
        <begin position="242"/>
        <end position="270"/>
    </location>
</feature>
<reference evidence="9" key="2">
    <citation type="submission" date="2020-09" db="EMBL/GenBank/DDBJ databases">
        <authorList>
            <person name="Sun Q."/>
            <person name="Zhou Y."/>
        </authorList>
    </citation>
    <scope>NUCLEOTIDE SEQUENCE</scope>
    <source>
        <strain evidence="9">CGMCC 1.12785</strain>
    </source>
</reference>
<reference evidence="9" key="1">
    <citation type="journal article" date="2014" name="Int. J. Syst. Evol. Microbiol.">
        <title>Complete genome sequence of Corynebacterium casei LMG S-19264T (=DSM 44701T), isolated from a smear-ripened cheese.</title>
        <authorList>
            <consortium name="US DOE Joint Genome Institute (JGI-PGF)"/>
            <person name="Walter F."/>
            <person name="Albersmeier A."/>
            <person name="Kalinowski J."/>
            <person name="Ruckert C."/>
        </authorList>
    </citation>
    <scope>NUCLEOTIDE SEQUENCE</scope>
    <source>
        <strain evidence="9">CGMCC 1.12785</strain>
    </source>
</reference>
<dbReference type="InterPro" id="IPR035906">
    <property type="entry name" value="MetI-like_sf"/>
</dbReference>
<evidence type="ECO:0000256" key="5">
    <source>
        <dbReference type="ARBA" id="ARBA00022989"/>
    </source>
</evidence>
<dbReference type="InterPro" id="IPR050366">
    <property type="entry name" value="BP-dependent_transpt_permease"/>
</dbReference>